<dbReference type="AlphaFoldDB" id="A0A512B774"/>
<organism evidence="4 5">
    <name type="scientific">Segetibacter aerophilus</name>
    <dbReference type="NCBI Taxonomy" id="670293"/>
    <lineage>
        <taxon>Bacteria</taxon>
        <taxon>Pseudomonadati</taxon>
        <taxon>Bacteroidota</taxon>
        <taxon>Chitinophagia</taxon>
        <taxon>Chitinophagales</taxon>
        <taxon>Chitinophagaceae</taxon>
        <taxon>Segetibacter</taxon>
    </lineage>
</organism>
<proteinExistence type="inferred from homology"/>
<dbReference type="OrthoDB" id="2082707at2"/>
<feature type="domain" description="SbsA Ig-like" evidence="3">
    <location>
        <begin position="268"/>
        <end position="370"/>
    </location>
</feature>
<evidence type="ECO:0000313" key="4">
    <source>
        <dbReference type="EMBL" id="GEO07815.1"/>
    </source>
</evidence>
<keyword evidence="5" id="KW-1185">Reference proteome</keyword>
<keyword evidence="2" id="KW-0732">Signal</keyword>
<accession>A0A512B774</accession>
<protein>
    <recommendedName>
        <fullName evidence="3">SbsA Ig-like domain-containing protein</fullName>
    </recommendedName>
</protein>
<dbReference type="InterPro" id="IPR021884">
    <property type="entry name" value="Ice-bd_prot"/>
</dbReference>
<comment type="caution">
    <text evidence="4">The sequence shown here is derived from an EMBL/GenBank/DDBJ whole genome shotgun (WGS) entry which is preliminary data.</text>
</comment>
<feature type="domain" description="SbsA Ig-like" evidence="3">
    <location>
        <begin position="376"/>
        <end position="477"/>
    </location>
</feature>
<evidence type="ECO:0000256" key="1">
    <source>
        <dbReference type="ARBA" id="ARBA00005445"/>
    </source>
</evidence>
<feature type="domain" description="SbsA Ig-like" evidence="3">
    <location>
        <begin position="56"/>
        <end position="154"/>
    </location>
</feature>
<feature type="domain" description="SbsA Ig-like" evidence="3">
    <location>
        <begin position="159"/>
        <end position="263"/>
    </location>
</feature>
<dbReference type="Pfam" id="PF13205">
    <property type="entry name" value="Big_5"/>
    <property type="match status" value="4"/>
</dbReference>
<evidence type="ECO:0000256" key="2">
    <source>
        <dbReference type="ARBA" id="ARBA00022729"/>
    </source>
</evidence>
<dbReference type="EMBL" id="BJYT01000001">
    <property type="protein sequence ID" value="GEO07815.1"/>
    <property type="molecule type" value="Genomic_DNA"/>
</dbReference>
<dbReference type="Gene3D" id="2.60.40.1220">
    <property type="match status" value="4"/>
</dbReference>
<dbReference type="InterPro" id="IPR032812">
    <property type="entry name" value="SbsA_Ig"/>
</dbReference>
<sequence>MKFMKKQTLAITSNLLQLIKGYSNIYNKSFLILLLLVVVAGCKKVMEEAGTSGVCPIVISASPKDLSEGTILSSKVSATFNEGMNPSTINAKTFTLTQGTTPIAGVITYTGTTATFSPTSNLTPATTYTGTITAGVEDVAGNAMISNYVWSFTTGSGPDIIAPTVTATDPINAATGVALNKNISATFSEAMDSLSATSAFSLTNTTGGGTAVNGAVTYTGTTAVFSPLGNLLPNTTYTATITTIAKDIAGNSLVGSYVWSFTTGILADVIAPTVISTVPANAATGVAFNTKVSATFSEAMDPSTLNATTFTVQQGTTAITGFVTYVGTTATFSPSANLLPNSVYTGTITTGAKDLAGNSLATNYTWSFTTGAAADIVRPTVISTDPANNATNVLIDKKVAANFSEAMDPLSINTATFILKNGAAIVPGTVTYSGIKASFSPVANLNPNTIYTATITAGAKDLAGNTLLSNHVWSFTTQAPVLVTPSIGSASLFGIFGGSAGITNQGLNTVINNGSIGTTGASTLITGFHDGTTGDIYTETPLNVGDVKGRIYTAPPTPGNATSFAVATKGLSDATIAYLSISPASKPGGTDPGAGELGGLTLAPGIYKSASGTFKITNGNLTLDAKGDPNAVWVFQTAAGLTVGVAGPQGARSVNLINGALPQNVFWYVGSAATINGAGGGVMVGTIIASAGVTFSTAGNAVQTVLNGRALSLNASVTLVNTTINVP</sequence>
<evidence type="ECO:0000313" key="5">
    <source>
        <dbReference type="Proteomes" id="UP000321513"/>
    </source>
</evidence>
<evidence type="ECO:0000259" key="3">
    <source>
        <dbReference type="Pfam" id="PF13205"/>
    </source>
</evidence>
<reference evidence="4 5" key="1">
    <citation type="submission" date="2019-07" db="EMBL/GenBank/DDBJ databases">
        <title>Whole genome shotgun sequence of Segetibacter aerophilus NBRC 106135.</title>
        <authorList>
            <person name="Hosoyama A."/>
            <person name="Uohara A."/>
            <person name="Ohji S."/>
            <person name="Ichikawa N."/>
        </authorList>
    </citation>
    <scope>NUCLEOTIDE SEQUENCE [LARGE SCALE GENOMIC DNA]</scope>
    <source>
        <strain evidence="4 5">NBRC 106135</strain>
    </source>
</reference>
<name>A0A512B774_9BACT</name>
<dbReference type="InterPro" id="IPR014755">
    <property type="entry name" value="Cu-Rt/internalin_Ig-like"/>
</dbReference>
<dbReference type="Proteomes" id="UP000321513">
    <property type="component" value="Unassembled WGS sequence"/>
</dbReference>
<comment type="similarity">
    <text evidence="1">Belongs to the ice-binding protein family.</text>
</comment>
<dbReference type="Pfam" id="PF11999">
    <property type="entry name" value="Ice_binding"/>
    <property type="match status" value="1"/>
</dbReference>
<gene>
    <name evidence="4" type="ORF">SAE01_03110</name>
</gene>